<dbReference type="GO" id="GO:0140359">
    <property type="term" value="F:ABC-type transporter activity"/>
    <property type="evidence" value="ECO:0007669"/>
    <property type="project" value="InterPro"/>
</dbReference>
<keyword evidence="7 10" id="KW-1133">Transmembrane helix</keyword>
<evidence type="ECO:0000256" key="9">
    <source>
        <dbReference type="SAM" id="MobiDB-lite"/>
    </source>
</evidence>
<dbReference type="Gene3D" id="3.40.50.300">
    <property type="entry name" value="P-loop containing nucleotide triphosphate hydrolases"/>
    <property type="match status" value="1"/>
</dbReference>
<evidence type="ECO:0000256" key="7">
    <source>
        <dbReference type="ARBA" id="ARBA00022989"/>
    </source>
</evidence>
<evidence type="ECO:0000256" key="6">
    <source>
        <dbReference type="ARBA" id="ARBA00022840"/>
    </source>
</evidence>
<dbReference type="InterPro" id="IPR017871">
    <property type="entry name" value="ABC_transporter-like_CS"/>
</dbReference>
<sequence length="1064" mass="117948">MLQPRSVFLVITVAERMCWEGRLSRDVEFTTAISTLYWEWRLYLSCRCTAGVQHGDTTAKTRASIPGKETPVDKIAKEACLPPGRMRSVSISVVRIGQLDSIIVVDSLFLACPVSSSCPDLGRPRISLPRCGSASARDQPLNTSGPSDLCLGFTSLGREPQDSDTCAPRVPLCPSHPALCPGGCPLPGVCPLLRPLGPAPCPTHCLCSLFTPPPSCLAPYPLSLPLAPTLCPPLPLPLSTPPSRLLCYFPFFPLPISLERLAPTRCEELVVADQLIGLARPLFAPSPNDGGRVRSESFQSFHYLQLLSPERYREFVEDASASSRGTLRTEGRWRRKPEENSAPPPDPPSSCYISPLQENKMAELLSVQVPSRRGLGGYAEFHKEGATTPMMGSPAAHAPYLNSALTHARISNDLRKKVVNGASAGVIMSHLPKRPPVDIEFSDLSYSVPEGRNRGYKTILKGVSGKFKSGRLTAIMGPSGAGKSTLMNITAGYRISNVVGTITVNGRERNLRKFRKMSCYIMQDDHLHPHLSVIESMTISANLKLGDRMKRQQKEEVVNEILETLNLTECRDTRAISLSGGQRKRLSIALELVNNPPVMFFDEPTSGLDSSSSFQCINLLKTLAQGGRTIICTIHQPSAKLFEKFDYLYALAEGQCIYRGAIHGLIPFLAAMGLECPSYHNPADFLMEVACGEYGEFTHKLTTAVRCGKCDNLGPDNHLGVRAKQHVIAREPDDHREAGGGGDPLNRGGGGGDNRTGETRVNLSSTRHSLLASEDESIDDIPNSFPTSGWKQFVILFKRTFLSIIRDGMLTKMRICSHTLIGLLIGLLYYNIGNEAGKVFNNSGCLFFCMLFLMFTAMMPTILTFPLEMNVFIREHLNYWYSLKSYYLAKTMADMPFQVIYPLLYVLLVYFLTDQPLEAHRFFMFTTMCIMTSLVAQSLGLAIGACMNIQGAVFLGPISSIPVLLFSGFFANFSTIPIYLRWITYISYVRYGFEGTLLSIYGFDRKPLHCSEAYCHYKSPKKFLEEMDIVGAEFWIDFLVLFSFFIILRTIGYFVLRWKLKAER</sequence>
<evidence type="ECO:0000256" key="2">
    <source>
        <dbReference type="ARBA" id="ARBA00005814"/>
    </source>
</evidence>
<dbReference type="CDD" id="cd03213">
    <property type="entry name" value="ABCG_EPDR"/>
    <property type="match status" value="1"/>
</dbReference>
<dbReference type="InterPro" id="IPR013525">
    <property type="entry name" value="ABC2_TM"/>
</dbReference>
<evidence type="ECO:0000259" key="11">
    <source>
        <dbReference type="PROSITE" id="PS50893"/>
    </source>
</evidence>
<reference evidence="12 13" key="1">
    <citation type="submission" date="2018-04" db="EMBL/GenBank/DDBJ databases">
        <authorList>
            <person name="Zhang X."/>
            <person name="Yuan J."/>
            <person name="Li F."/>
            <person name="Xiang J."/>
        </authorList>
    </citation>
    <scope>NUCLEOTIDE SEQUENCE [LARGE SCALE GENOMIC DNA]</scope>
    <source>
        <tissue evidence="12">Muscle</tissue>
    </source>
</reference>
<evidence type="ECO:0000313" key="13">
    <source>
        <dbReference type="Proteomes" id="UP000283509"/>
    </source>
</evidence>
<feature type="region of interest" description="Disordered" evidence="9">
    <location>
        <begin position="318"/>
        <end position="353"/>
    </location>
</feature>
<protein>
    <submittedName>
        <fullName evidence="12">Putative ATP-binding cassette sub-family G member 4</fullName>
    </submittedName>
</protein>
<comment type="similarity">
    <text evidence="2">Belongs to the ABC transporter superfamily. ABCG family. Eye pigment precursor importer (TC 3.A.1.204) subfamily.</text>
</comment>
<dbReference type="OrthoDB" id="6334556at2759"/>
<gene>
    <name evidence="12" type="ORF">C7M84_004707</name>
</gene>
<evidence type="ECO:0000256" key="5">
    <source>
        <dbReference type="ARBA" id="ARBA00022741"/>
    </source>
</evidence>
<feature type="region of interest" description="Disordered" evidence="9">
    <location>
        <begin position="731"/>
        <end position="762"/>
    </location>
</feature>
<dbReference type="Pfam" id="PF00005">
    <property type="entry name" value="ABC_tran"/>
    <property type="match status" value="1"/>
</dbReference>
<keyword evidence="3" id="KW-0813">Transport</keyword>
<feature type="transmembrane region" description="Helical" evidence="10">
    <location>
        <begin position="1034"/>
        <end position="1056"/>
    </location>
</feature>
<dbReference type="InterPro" id="IPR050352">
    <property type="entry name" value="ABCG_transporters"/>
</dbReference>
<evidence type="ECO:0000256" key="1">
    <source>
        <dbReference type="ARBA" id="ARBA00004141"/>
    </source>
</evidence>
<dbReference type="Proteomes" id="UP000283509">
    <property type="component" value="Unassembled WGS sequence"/>
</dbReference>
<proteinExistence type="inferred from homology"/>
<evidence type="ECO:0000256" key="4">
    <source>
        <dbReference type="ARBA" id="ARBA00022692"/>
    </source>
</evidence>
<evidence type="ECO:0000256" key="8">
    <source>
        <dbReference type="ARBA" id="ARBA00023136"/>
    </source>
</evidence>
<keyword evidence="4 10" id="KW-0812">Transmembrane</keyword>
<comment type="caution">
    <text evidence="12">The sequence shown here is derived from an EMBL/GenBank/DDBJ whole genome shotgun (WGS) entry which is preliminary data.</text>
</comment>
<dbReference type="PANTHER" id="PTHR48041:SF78">
    <property type="entry name" value="ABC TRANSPORTER EXPRESSED IN TRACHEA, ISOFORM A"/>
    <property type="match status" value="1"/>
</dbReference>
<dbReference type="Pfam" id="PF19055">
    <property type="entry name" value="ABC2_membrane_7"/>
    <property type="match status" value="1"/>
</dbReference>
<dbReference type="InterPro" id="IPR043926">
    <property type="entry name" value="ABCG_dom"/>
</dbReference>
<comment type="subcellular location">
    <subcellularLocation>
        <location evidence="1">Membrane</location>
        <topology evidence="1">Multi-pass membrane protein</topology>
    </subcellularLocation>
</comment>
<dbReference type="SMART" id="SM00382">
    <property type="entry name" value="AAA"/>
    <property type="match status" value="1"/>
</dbReference>
<dbReference type="InterPro" id="IPR027417">
    <property type="entry name" value="P-loop_NTPase"/>
</dbReference>
<dbReference type="GO" id="GO:0005886">
    <property type="term" value="C:plasma membrane"/>
    <property type="evidence" value="ECO:0007669"/>
    <property type="project" value="TreeGrafter"/>
</dbReference>
<organism evidence="12 13">
    <name type="scientific">Penaeus vannamei</name>
    <name type="common">Whiteleg shrimp</name>
    <name type="synonym">Litopenaeus vannamei</name>
    <dbReference type="NCBI Taxonomy" id="6689"/>
    <lineage>
        <taxon>Eukaryota</taxon>
        <taxon>Metazoa</taxon>
        <taxon>Ecdysozoa</taxon>
        <taxon>Arthropoda</taxon>
        <taxon>Crustacea</taxon>
        <taxon>Multicrustacea</taxon>
        <taxon>Malacostraca</taxon>
        <taxon>Eumalacostraca</taxon>
        <taxon>Eucarida</taxon>
        <taxon>Decapoda</taxon>
        <taxon>Dendrobranchiata</taxon>
        <taxon>Penaeoidea</taxon>
        <taxon>Penaeidae</taxon>
        <taxon>Penaeus</taxon>
    </lineage>
</organism>
<dbReference type="STRING" id="6689.A0A423TJR4"/>
<feature type="compositionally biased region" description="Basic and acidic residues" evidence="9">
    <location>
        <begin position="327"/>
        <end position="339"/>
    </location>
</feature>
<dbReference type="PANTHER" id="PTHR48041">
    <property type="entry name" value="ABC TRANSPORTER G FAMILY MEMBER 28"/>
    <property type="match status" value="1"/>
</dbReference>
<dbReference type="AlphaFoldDB" id="A0A423TJR4"/>
<dbReference type="GO" id="GO:0005524">
    <property type="term" value="F:ATP binding"/>
    <property type="evidence" value="ECO:0007669"/>
    <property type="project" value="UniProtKB-KW"/>
</dbReference>
<feature type="transmembrane region" description="Helical" evidence="10">
    <location>
        <begin position="922"/>
        <end position="943"/>
    </location>
</feature>
<feature type="domain" description="ABC transporter" evidence="11">
    <location>
        <begin position="439"/>
        <end position="678"/>
    </location>
</feature>
<dbReference type="SUPFAM" id="SSF52540">
    <property type="entry name" value="P-loop containing nucleoside triphosphate hydrolases"/>
    <property type="match status" value="1"/>
</dbReference>
<keyword evidence="6 12" id="KW-0067">ATP-binding</keyword>
<evidence type="ECO:0000256" key="10">
    <source>
        <dbReference type="SAM" id="Phobius"/>
    </source>
</evidence>
<feature type="compositionally biased region" description="Gly residues" evidence="9">
    <location>
        <begin position="739"/>
        <end position="754"/>
    </location>
</feature>
<keyword evidence="13" id="KW-1185">Reference proteome</keyword>
<reference evidence="12 13" key="2">
    <citation type="submission" date="2019-01" db="EMBL/GenBank/DDBJ databases">
        <title>The decoding of complex shrimp genome reveals the adaptation for benthos swimmer, frequently molting mechanism and breeding impact on genome.</title>
        <authorList>
            <person name="Sun Y."/>
            <person name="Gao Y."/>
            <person name="Yu Y."/>
        </authorList>
    </citation>
    <scope>NUCLEOTIDE SEQUENCE [LARGE SCALE GENOMIC DNA]</scope>
    <source>
        <tissue evidence="12">Muscle</tissue>
    </source>
</reference>
<feature type="transmembrane region" description="Helical" evidence="10">
    <location>
        <begin position="812"/>
        <end position="832"/>
    </location>
</feature>
<keyword evidence="8 10" id="KW-0472">Membrane</keyword>
<name>A0A423TJR4_PENVA</name>
<dbReference type="Pfam" id="PF01061">
    <property type="entry name" value="ABC2_membrane"/>
    <property type="match status" value="1"/>
</dbReference>
<evidence type="ECO:0000313" key="12">
    <source>
        <dbReference type="EMBL" id="ROT76701.1"/>
    </source>
</evidence>
<feature type="transmembrane region" description="Helical" evidence="10">
    <location>
        <begin position="982"/>
        <end position="1003"/>
    </location>
</feature>
<dbReference type="GO" id="GO:0016887">
    <property type="term" value="F:ATP hydrolysis activity"/>
    <property type="evidence" value="ECO:0007669"/>
    <property type="project" value="InterPro"/>
</dbReference>
<dbReference type="InterPro" id="IPR003593">
    <property type="entry name" value="AAA+_ATPase"/>
</dbReference>
<dbReference type="InterPro" id="IPR003439">
    <property type="entry name" value="ABC_transporter-like_ATP-bd"/>
</dbReference>
<evidence type="ECO:0000256" key="3">
    <source>
        <dbReference type="ARBA" id="ARBA00022448"/>
    </source>
</evidence>
<feature type="transmembrane region" description="Helical" evidence="10">
    <location>
        <begin position="844"/>
        <end position="867"/>
    </location>
</feature>
<dbReference type="PROSITE" id="PS00211">
    <property type="entry name" value="ABC_TRANSPORTER_1"/>
    <property type="match status" value="1"/>
</dbReference>
<feature type="transmembrane region" description="Helical" evidence="10">
    <location>
        <begin position="949"/>
        <end position="970"/>
    </location>
</feature>
<keyword evidence="5" id="KW-0547">Nucleotide-binding</keyword>
<dbReference type="EMBL" id="QCYY01001621">
    <property type="protein sequence ID" value="ROT76701.1"/>
    <property type="molecule type" value="Genomic_DNA"/>
</dbReference>
<feature type="transmembrane region" description="Helical" evidence="10">
    <location>
        <begin position="887"/>
        <end position="910"/>
    </location>
</feature>
<accession>A0A423TJR4</accession>
<dbReference type="FunFam" id="3.40.50.300:FF:000891">
    <property type="entry name" value="ATP-binding cassette sub-family G member"/>
    <property type="match status" value="1"/>
</dbReference>
<dbReference type="PROSITE" id="PS50893">
    <property type="entry name" value="ABC_TRANSPORTER_2"/>
    <property type="match status" value="1"/>
</dbReference>